<gene>
    <name evidence="2" type="ORF">SAMN05444370_10775</name>
</gene>
<feature type="transmembrane region" description="Helical" evidence="1">
    <location>
        <begin position="182"/>
        <end position="201"/>
    </location>
</feature>
<dbReference type="RefSeq" id="WP_093254016.1">
    <property type="nucleotide sequence ID" value="NZ_FNQM01000007.1"/>
</dbReference>
<keyword evidence="1" id="KW-0812">Transmembrane</keyword>
<dbReference type="STRING" id="89524.SAMN05444370_10775"/>
<feature type="transmembrane region" description="Helical" evidence="1">
    <location>
        <begin position="139"/>
        <end position="162"/>
    </location>
</feature>
<dbReference type="Proteomes" id="UP000198703">
    <property type="component" value="Unassembled WGS sequence"/>
</dbReference>
<organism evidence="2 3">
    <name type="scientific">Rubrimonas cliftonensis</name>
    <dbReference type="NCBI Taxonomy" id="89524"/>
    <lineage>
        <taxon>Bacteria</taxon>
        <taxon>Pseudomonadati</taxon>
        <taxon>Pseudomonadota</taxon>
        <taxon>Alphaproteobacteria</taxon>
        <taxon>Rhodobacterales</taxon>
        <taxon>Paracoccaceae</taxon>
        <taxon>Rubrimonas</taxon>
    </lineage>
</organism>
<name>A0A1H4CHC4_9RHOB</name>
<keyword evidence="1" id="KW-0472">Membrane</keyword>
<dbReference type="Pfam" id="PF06055">
    <property type="entry name" value="ExoD"/>
    <property type="match status" value="1"/>
</dbReference>
<dbReference type="InterPro" id="IPR010331">
    <property type="entry name" value="ExoD"/>
</dbReference>
<keyword evidence="1" id="KW-1133">Transmembrane helix</keyword>
<dbReference type="OrthoDB" id="7949130at2"/>
<feature type="transmembrane region" description="Helical" evidence="1">
    <location>
        <begin position="48"/>
        <end position="81"/>
    </location>
</feature>
<accession>A0A1H4CHC4</accession>
<dbReference type="PANTHER" id="PTHR41795">
    <property type="entry name" value="EXOPOLYSACCHARIDE SYNTHESIS PROTEIN"/>
    <property type="match status" value="1"/>
</dbReference>
<sequence>MGDVMAQGATRGAEAIGDVLDGLKQANHGDDISVGEVLGALEDRSLGVIIAALGLIAALPVVGAIPGVSVTIGLLVLIAVAQALRGRKGLWAPAFIRRRAMDDAEFDAAVDRVRPYTDWVDRRLKPRAEALTRTEPARWVIIACAAVLGLSLVPLAVVPWGVQAPAVGLVALGLALMTRDGAMALVGYGFAAATVAIAALML</sequence>
<proteinExistence type="predicted"/>
<dbReference type="PANTHER" id="PTHR41795:SF1">
    <property type="entry name" value="EXOPOLYSACCHARIDE SYNTHESIS PROTEIN"/>
    <property type="match status" value="1"/>
</dbReference>
<dbReference type="EMBL" id="FNQM01000007">
    <property type="protein sequence ID" value="SEA59758.1"/>
    <property type="molecule type" value="Genomic_DNA"/>
</dbReference>
<evidence type="ECO:0000313" key="3">
    <source>
        <dbReference type="Proteomes" id="UP000198703"/>
    </source>
</evidence>
<reference evidence="2 3" key="1">
    <citation type="submission" date="2016-10" db="EMBL/GenBank/DDBJ databases">
        <authorList>
            <person name="de Groot N.N."/>
        </authorList>
    </citation>
    <scope>NUCLEOTIDE SEQUENCE [LARGE SCALE GENOMIC DNA]</scope>
    <source>
        <strain evidence="2 3">DSM 15345</strain>
    </source>
</reference>
<protein>
    <submittedName>
        <fullName evidence="2">Uncharacterized conserved protein</fullName>
    </submittedName>
</protein>
<dbReference type="PIRSF" id="PIRSF033239">
    <property type="entry name" value="ExoD"/>
    <property type="match status" value="1"/>
</dbReference>
<evidence type="ECO:0000313" key="2">
    <source>
        <dbReference type="EMBL" id="SEA59758.1"/>
    </source>
</evidence>
<dbReference type="AlphaFoldDB" id="A0A1H4CHC4"/>
<keyword evidence="3" id="KW-1185">Reference proteome</keyword>
<evidence type="ECO:0000256" key="1">
    <source>
        <dbReference type="SAM" id="Phobius"/>
    </source>
</evidence>